<dbReference type="EMBL" id="AMQN01000832">
    <property type="status" value="NOT_ANNOTATED_CDS"/>
    <property type="molecule type" value="Genomic_DNA"/>
</dbReference>
<dbReference type="HOGENOM" id="CLU_1504845_0_0_1"/>
<gene>
    <name evidence="2" type="ORF">CAPTEDRAFT_225013</name>
</gene>
<evidence type="ECO:0000259" key="1">
    <source>
        <dbReference type="PROSITE" id="PS50888"/>
    </source>
</evidence>
<keyword evidence="4" id="KW-1185">Reference proteome</keyword>
<dbReference type="EMBL" id="AMQN01000831">
    <property type="status" value="NOT_ANNOTATED_CDS"/>
    <property type="molecule type" value="Genomic_DNA"/>
</dbReference>
<dbReference type="InterPro" id="IPR036638">
    <property type="entry name" value="HLH_DNA-bd_sf"/>
</dbReference>
<dbReference type="SMART" id="SM00353">
    <property type="entry name" value="HLH"/>
    <property type="match status" value="1"/>
</dbReference>
<dbReference type="EMBL" id="AMQN01000830">
    <property type="status" value="NOT_ANNOTATED_CDS"/>
    <property type="molecule type" value="Genomic_DNA"/>
</dbReference>
<feature type="domain" description="BHLH" evidence="1">
    <location>
        <begin position="26"/>
        <end position="78"/>
    </location>
</feature>
<proteinExistence type="predicted"/>
<dbReference type="GO" id="GO:0046983">
    <property type="term" value="F:protein dimerization activity"/>
    <property type="evidence" value="ECO:0007669"/>
    <property type="project" value="InterPro"/>
</dbReference>
<dbReference type="OrthoDB" id="10047910at2759"/>
<protein>
    <recommendedName>
        <fullName evidence="1">BHLH domain-containing protein</fullName>
    </recommendedName>
</protein>
<reference evidence="3" key="3">
    <citation type="submission" date="2015-06" db="UniProtKB">
        <authorList>
            <consortium name="EnsemblMetazoa"/>
        </authorList>
    </citation>
    <scope>IDENTIFICATION</scope>
</reference>
<dbReference type="EMBL" id="KB296161">
    <property type="protein sequence ID" value="ELU12192.1"/>
    <property type="molecule type" value="Genomic_DNA"/>
</dbReference>
<reference evidence="2 4" key="2">
    <citation type="journal article" date="2013" name="Nature">
        <title>Insights into bilaterian evolution from three spiralian genomes.</title>
        <authorList>
            <person name="Simakov O."/>
            <person name="Marletaz F."/>
            <person name="Cho S.J."/>
            <person name="Edsinger-Gonzales E."/>
            <person name="Havlak P."/>
            <person name="Hellsten U."/>
            <person name="Kuo D.H."/>
            <person name="Larsson T."/>
            <person name="Lv J."/>
            <person name="Arendt D."/>
            <person name="Savage R."/>
            <person name="Osoegawa K."/>
            <person name="de Jong P."/>
            <person name="Grimwood J."/>
            <person name="Chapman J.A."/>
            <person name="Shapiro H."/>
            <person name="Aerts A."/>
            <person name="Otillar R.P."/>
            <person name="Terry A.Y."/>
            <person name="Boore J.L."/>
            <person name="Grigoriev I.V."/>
            <person name="Lindberg D.R."/>
            <person name="Seaver E.C."/>
            <person name="Weisblat D.A."/>
            <person name="Putnam N.H."/>
            <person name="Rokhsar D.S."/>
        </authorList>
    </citation>
    <scope>NUCLEOTIDE SEQUENCE</scope>
    <source>
        <strain evidence="2 4">I ESC-2004</strain>
    </source>
</reference>
<dbReference type="AlphaFoldDB" id="R7V145"/>
<dbReference type="Proteomes" id="UP000014760">
    <property type="component" value="Unassembled WGS sequence"/>
</dbReference>
<evidence type="ECO:0000313" key="3">
    <source>
        <dbReference type="EnsemblMetazoa" id="CapteP225013"/>
    </source>
</evidence>
<dbReference type="Gene3D" id="4.10.280.10">
    <property type="entry name" value="Helix-loop-helix DNA-binding domain"/>
    <property type="match status" value="1"/>
</dbReference>
<name>R7V145_CAPTE</name>
<dbReference type="PROSITE" id="PS50888">
    <property type="entry name" value="BHLH"/>
    <property type="match status" value="1"/>
</dbReference>
<evidence type="ECO:0000313" key="4">
    <source>
        <dbReference type="Proteomes" id="UP000014760"/>
    </source>
</evidence>
<dbReference type="PROSITE" id="PS51257">
    <property type="entry name" value="PROKAR_LIPOPROTEIN"/>
    <property type="match status" value="1"/>
</dbReference>
<sequence>MLRPMQTLAQLQQTNTALSSCGCSSAQKIVRKYKKAHKRRLQKKEYRNLQKIVPTVASKGKISKVTVIEEAIRYIDQLHNALAQRLQSSQDKVKSLKKQKRKRVKKSERPCARKAWSADEKAAVKRHFSKYYYINELPGKAAIEAAMQIEKALINRTWRNCLQLVFRPTSLHISSYYHP</sequence>
<dbReference type="EnsemblMetazoa" id="CapteT225013">
    <property type="protein sequence ID" value="CapteP225013"/>
    <property type="gene ID" value="CapteG225013"/>
</dbReference>
<reference evidence="4" key="1">
    <citation type="submission" date="2012-12" db="EMBL/GenBank/DDBJ databases">
        <authorList>
            <person name="Hellsten U."/>
            <person name="Grimwood J."/>
            <person name="Chapman J.A."/>
            <person name="Shapiro H."/>
            <person name="Aerts A."/>
            <person name="Otillar R.P."/>
            <person name="Terry A.Y."/>
            <person name="Boore J.L."/>
            <person name="Simakov O."/>
            <person name="Marletaz F."/>
            <person name="Cho S.-J."/>
            <person name="Edsinger-Gonzales E."/>
            <person name="Havlak P."/>
            <person name="Kuo D.-H."/>
            <person name="Larsson T."/>
            <person name="Lv J."/>
            <person name="Arendt D."/>
            <person name="Savage R."/>
            <person name="Osoegawa K."/>
            <person name="de Jong P."/>
            <person name="Lindberg D.R."/>
            <person name="Seaver E.C."/>
            <person name="Weisblat D.A."/>
            <person name="Putnam N.H."/>
            <person name="Grigoriev I.V."/>
            <person name="Rokhsar D.S."/>
        </authorList>
    </citation>
    <scope>NUCLEOTIDE SEQUENCE</scope>
    <source>
        <strain evidence="4">I ESC-2004</strain>
    </source>
</reference>
<dbReference type="SUPFAM" id="SSF47459">
    <property type="entry name" value="HLH, helix-loop-helix DNA-binding domain"/>
    <property type="match status" value="1"/>
</dbReference>
<organism evidence="2">
    <name type="scientific">Capitella teleta</name>
    <name type="common">Polychaete worm</name>
    <dbReference type="NCBI Taxonomy" id="283909"/>
    <lineage>
        <taxon>Eukaryota</taxon>
        <taxon>Metazoa</taxon>
        <taxon>Spiralia</taxon>
        <taxon>Lophotrochozoa</taxon>
        <taxon>Annelida</taxon>
        <taxon>Polychaeta</taxon>
        <taxon>Sedentaria</taxon>
        <taxon>Scolecida</taxon>
        <taxon>Capitellidae</taxon>
        <taxon>Capitella</taxon>
    </lineage>
</organism>
<dbReference type="InterPro" id="IPR011598">
    <property type="entry name" value="bHLH_dom"/>
</dbReference>
<dbReference type="Pfam" id="PF00010">
    <property type="entry name" value="HLH"/>
    <property type="match status" value="1"/>
</dbReference>
<evidence type="ECO:0000313" key="2">
    <source>
        <dbReference type="EMBL" id="ELU12192.1"/>
    </source>
</evidence>
<accession>R7V145</accession>